<gene>
    <name evidence="6" type="ORF">CX676_06655</name>
</gene>
<dbReference type="GO" id="GO:0006285">
    <property type="term" value="P:base-excision repair, AP site formation"/>
    <property type="evidence" value="ECO:0007669"/>
    <property type="project" value="TreeGrafter"/>
</dbReference>
<evidence type="ECO:0000256" key="3">
    <source>
        <dbReference type="ARBA" id="ARBA00022763"/>
    </source>
</evidence>
<comment type="catalytic activity">
    <reaction evidence="1">
        <text>Hydrolysis of alkylated DNA, releasing 3-methyladenine, 3-methylguanine, 7-methylguanine and 7-methyladenine.</text>
        <dbReference type="EC" id="3.2.2.21"/>
    </reaction>
</comment>
<dbReference type="RefSeq" id="WP_101751919.1">
    <property type="nucleotide sequence ID" value="NZ_CP025430.1"/>
</dbReference>
<protein>
    <recommendedName>
        <fullName evidence="2">DNA-3-methyladenine glycosylase II</fullName>
        <ecNumber evidence="2">3.2.2.21</ecNumber>
    </recommendedName>
</protein>
<organism evidence="6 7">
    <name type="scientific">Paracoccus zhejiangensis</name>
    <dbReference type="NCBI Taxonomy" id="1077935"/>
    <lineage>
        <taxon>Bacteria</taxon>
        <taxon>Pseudomonadati</taxon>
        <taxon>Pseudomonadota</taxon>
        <taxon>Alphaproteobacteria</taxon>
        <taxon>Rhodobacterales</taxon>
        <taxon>Paracoccaceae</taxon>
        <taxon>Paracoccus</taxon>
    </lineage>
</organism>
<dbReference type="OrthoDB" id="9785929at2"/>
<dbReference type="Gene3D" id="1.10.1670.40">
    <property type="match status" value="1"/>
</dbReference>
<reference evidence="6 7" key="1">
    <citation type="journal article" date="2013" name="Antonie Van Leeuwenhoek">
        <title>Paracoccus zhejiangensis sp. nov., isolated from activated sludge in wastewater-treatment system.</title>
        <authorList>
            <person name="Wu Z.G."/>
            <person name="Zhang D.F."/>
            <person name="Liu Y.L."/>
            <person name="Wang F."/>
            <person name="Jiang X."/>
            <person name="Li C."/>
            <person name="Li S.P."/>
            <person name="Hong Q."/>
            <person name="Li W.J."/>
        </authorList>
    </citation>
    <scope>NUCLEOTIDE SEQUENCE [LARGE SCALE GENOMIC DNA]</scope>
    <source>
        <strain evidence="6 7">J6</strain>
    </source>
</reference>
<keyword evidence="7" id="KW-1185">Reference proteome</keyword>
<dbReference type="SMART" id="SM00478">
    <property type="entry name" value="ENDO3c"/>
    <property type="match status" value="1"/>
</dbReference>
<evidence type="ECO:0000259" key="5">
    <source>
        <dbReference type="SMART" id="SM00478"/>
    </source>
</evidence>
<name>A0A2H5EX49_9RHOB</name>
<feature type="domain" description="HhH-GPD" evidence="5">
    <location>
        <begin position="51"/>
        <end position="199"/>
    </location>
</feature>
<dbReference type="AlphaFoldDB" id="A0A2H5EX49"/>
<evidence type="ECO:0000256" key="4">
    <source>
        <dbReference type="ARBA" id="ARBA00023204"/>
    </source>
</evidence>
<dbReference type="Pfam" id="PF00730">
    <property type="entry name" value="HhH-GPD"/>
    <property type="match status" value="1"/>
</dbReference>
<dbReference type="GO" id="GO:0005737">
    <property type="term" value="C:cytoplasm"/>
    <property type="evidence" value="ECO:0007669"/>
    <property type="project" value="TreeGrafter"/>
</dbReference>
<dbReference type="EC" id="3.2.2.21" evidence="2"/>
<dbReference type="GO" id="GO:0006307">
    <property type="term" value="P:DNA alkylation repair"/>
    <property type="evidence" value="ECO:0007669"/>
    <property type="project" value="TreeGrafter"/>
</dbReference>
<dbReference type="GO" id="GO:0032131">
    <property type="term" value="F:alkylated DNA binding"/>
    <property type="evidence" value="ECO:0007669"/>
    <property type="project" value="TreeGrafter"/>
</dbReference>
<dbReference type="EMBL" id="CP025430">
    <property type="protein sequence ID" value="AUH63878.1"/>
    <property type="molecule type" value="Genomic_DNA"/>
</dbReference>
<dbReference type="KEGG" id="pzh:CX676_06655"/>
<evidence type="ECO:0000313" key="6">
    <source>
        <dbReference type="EMBL" id="AUH63878.1"/>
    </source>
</evidence>
<dbReference type="SUPFAM" id="SSF48150">
    <property type="entry name" value="DNA-glycosylase"/>
    <property type="match status" value="1"/>
</dbReference>
<sequence>MRLIESAEDLAEGSAYLAQVCPVWARVLPELGPLPLRRRADGFSAIVDAVVGQQISTHAAAAIAGRMTEAGLTSAEAIAAADDAALQGAGLSRPKIRYLRGIAGAGIDWPALRALPDDEVIATLVALPGIGQWTAEIYLKFALGRADAFAAGDLALQEAAKVLYDLPERPAPAALVQLAEPWRPWRSVAARGLWAYYRLAKGREGVR</sequence>
<keyword evidence="3" id="KW-0227">DNA damage</keyword>
<dbReference type="Proteomes" id="UP000234530">
    <property type="component" value="Chromosome"/>
</dbReference>
<dbReference type="PANTHER" id="PTHR43003:SF5">
    <property type="entry name" value="DNA-3-METHYLADENINE GLYCOSYLASE"/>
    <property type="match status" value="1"/>
</dbReference>
<evidence type="ECO:0000256" key="1">
    <source>
        <dbReference type="ARBA" id="ARBA00000086"/>
    </source>
</evidence>
<keyword evidence="4" id="KW-0234">DNA repair</keyword>
<dbReference type="CDD" id="cd00056">
    <property type="entry name" value="ENDO3c"/>
    <property type="match status" value="1"/>
</dbReference>
<dbReference type="InterPro" id="IPR051912">
    <property type="entry name" value="Alkylbase_DNA_Glycosylase/TA"/>
</dbReference>
<proteinExistence type="predicted"/>
<dbReference type="GO" id="GO:0043916">
    <property type="term" value="F:DNA-7-methylguanine glycosylase activity"/>
    <property type="evidence" value="ECO:0007669"/>
    <property type="project" value="TreeGrafter"/>
</dbReference>
<dbReference type="Gene3D" id="1.10.340.30">
    <property type="entry name" value="Hypothetical protein, domain 2"/>
    <property type="match status" value="1"/>
</dbReference>
<accession>A0A2H5EX49</accession>
<dbReference type="PANTHER" id="PTHR43003">
    <property type="entry name" value="DNA-3-METHYLADENINE GLYCOSYLASE"/>
    <property type="match status" value="1"/>
</dbReference>
<evidence type="ECO:0000256" key="2">
    <source>
        <dbReference type="ARBA" id="ARBA00012000"/>
    </source>
</evidence>
<dbReference type="InterPro" id="IPR011257">
    <property type="entry name" value="DNA_glycosylase"/>
</dbReference>
<dbReference type="GO" id="GO:0032993">
    <property type="term" value="C:protein-DNA complex"/>
    <property type="evidence" value="ECO:0007669"/>
    <property type="project" value="TreeGrafter"/>
</dbReference>
<dbReference type="GO" id="GO:0008725">
    <property type="term" value="F:DNA-3-methyladenine glycosylase activity"/>
    <property type="evidence" value="ECO:0007669"/>
    <property type="project" value="TreeGrafter"/>
</dbReference>
<evidence type="ECO:0000313" key="7">
    <source>
        <dbReference type="Proteomes" id="UP000234530"/>
    </source>
</evidence>
<dbReference type="InterPro" id="IPR003265">
    <property type="entry name" value="HhH-GPD_domain"/>
</dbReference>